<dbReference type="OrthoDB" id="466956at2"/>
<dbReference type="AlphaFoldDB" id="B4VI72"/>
<name>B4VI72_9CYAN</name>
<dbReference type="HOGENOM" id="CLU_1934440_0_0_3"/>
<evidence type="ECO:0000313" key="3">
    <source>
        <dbReference type="Proteomes" id="UP000003835"/>
    </source>
</evidence>
<dbReference type="Proteomes" id="UP000003835">
    <property type="component" value="Unassembled WGS sequence"/>
</dbReference>
<dbReference type="EMBL" id="DS989841">
    <property type="protein sequence ID" value="EDX78552.1"/>
    <property type="molecule type" value="Genomic_DNA"/>
</dbReference>
<feature type="compositionally biased region" description="Basic and acidic residues" evidence="1">
    <location>
        <begin position="50"/>
        <end position="59"/>
    </location>
</feature>
<dbReference type="RefSeq" id="WP_006098027.1">
    <property type="nucleotide sequence ID" value="NZ_DS989841.1"/>
</dbReference>
<evidence type="ECO:0000313" key="2">
    <source>
        <dbReference type="EMBL" id="EDX78552.1"/>
    </source>
</evidence>
<sequence length="130" mass="14222">MNISTLLTPALTSTLFAPLALGVAFNIPSAIIPESAIAQTTERVNPLEDLDSRQNERDSLTGTPGNSGFNVFDFIHRSRLGVDSEAFNSELDQNLDNATQEFRQLQRERLRNQPQVQPNSPSVPTGGATR</sequence>
<feature type="region of interest" description="Disordered" evidence="1">
    <location>
        <begin position="43"/>
        <end position="67"/>
    </location>
</feature>
<organism evidence="2 3">
    <name type="scientific">Coleofasciculus chthonoplastes PCC 7420</name>
    <dbReference type="NCBI Taxonomy" id="118168"/>
    <lineage>
        <taxon>Bacteria</taxon>
        <taxon>Bacillati</taxon>
        <taxon>Cyanobacteriota</taxon>
        <taxon>Cyanophyceae</taxon>
        <taxon>Coleofasciculales</taxon>
        <taxon>Coleofasciculaceae</taxon>
        <taxon>Coleofasciculus</taxon>
    </lineage>
</organism>
<reference evidence="2 3" key="1">
    <citation type="submission" date="2008-07" db="EMBL/GenBank/DDBJ databases">
        <authorList>
            <person name="Tandeau de Marsac N."/>
            <person name="Ferriera S."/>
            <person name="Johnson J."/>
            <person name="Kravitz S."/>
            <person name="Beeson K."/>
            <person name="Sutton G."/>
            <person name="Rogers Y.-H."/>
            <person name="Friedman R."/>
            <person name="Frazier M."/>
            <person name="Venter J.C."/>
        </authorList>
    </citation>
    <scope>NUCLEOTIDE SEQUENCE [LARGE SCALE GENOMIC DNA]</scope>
    <source>
        <strain evidence="2 3">PCC 7420</strain>
    </source>
</reference>
<keyword evidence="3" id="KW-1185">Reference proteome</keyword>
<accession>B4VI72</accession>
<evidence type="ECO:0000256" key="1">
    <source>
        <dbReference type="SAM" id="MobiDB-lite"/>
    </source>
</evidence>
<dbReference type="eggNOG" id="ENOG5030MG2">
    <property type="taxonomic scope" value="Bacteria"/>
</dbReference>
<gene>
    <name evidence="2" type="ORF">MC7420_7205</name>
</gene>
<feature type="region of interest" description="Disordered" evidence="1">
    <location>
        <begin position="106"/>
        <end position="130"/>
    </location>
</feature>
<feature type="compositionally biased region" description="Low complexity" evidence="1">
    <location>
        <begin position="112"/>
        <end position="124"/>
    </location>
</feature>
<protein>
    <submittedName>
        <fullName evidence="2">Uncharacterized protein</fullName>
    </submittedName>
</protein>
<proteinExistence type="predicted"/>